<evidence type="ECO:0000256" key="1">
    <source>
        <dbReference type="SAM" id="Phobius"/>
    </source>
</evidence>
<dbReference type="InParanoid" id="A0A7R8Z3D4"/>
<evidence type="ECO:0000256" key="2">
    <source>
        <dbReference type="SAM" id="SignalP"/>
    </source>
</evidence>
<evidence type="ECO:0000313" key="3">
    <source>
        <dbReference type="EMBL" id="CAD7091832.1"/>
    </source>
</evidence>
<feature type="transmembrane region" description="Helical" evidence="1">
    <location>
        <begin position="76"/>
        <end position="97"/>
    </location>
</feature>
<protein>
    <submittedName>
        <fullName evidence="3">Uncharacterized protein</fullName>
    </submittedName>
</protein>
<gene>
    <name evidence="3" type="ORF">HERILL_LOCUS14231</name>
</gene>
<keyword evidence="1" id="KW-1133">Transmembrane helix</keyword>
<name>A0A7R8Z3D4_HERIL</name>
<dbReference type="OMA" id="RNANSMF"/>
<dbReference type="OrthoDB" id="6363452at2759"/>
<keyword evidence="1" id="KW-0472">Membrane</keyword>
<accession>A0A7R8Z3D4</accession>
<sequence>MDFRAVGIAMLLLALLNFGSGQENINEVIASGPKPMNWMKSAQNILAGPAGQMMVQFAKELISRSSGSSQILSLNLGNFFVLLILKALIFAVSMIGAGNWNHYARRMDAEETIFSAGEPSLLIGYLAAQGSGRDGCLHKAACKAPRVAFEYSKAGKALLDGIEMFQGNISDKARYQNLINLVEKSAFDGYKGAPCDLIYRCDL</sequence>
<feature type="signal peptide" evidence="2">
    <location>
        <begin position="1"/>
        <end position="21"/>
    </location>
</feature>
<keyword evidence="2" id="KW-0732">Signal</keyword>
<keyword evidence="4" id="KW-1185">Reference proteome</keyword>
<proteinExistence type="predicted"/>
<dbReference type="EMBL" id="LR899014">
    <property type="protein sequence ID" value="CAD7091832.1"/>
    <property type="molecule type" value="Genomic_DNA"/>
</dbReference>
<dbReference type="AlphaFoldDB" id="A0A7R8Z3D4"/>
<organism evidence="3 4">
    <name type="scientific">Hermetia illucens</name>
    <name type="common">Black soldier fly</name>
    <dbReference type="NCBI Taxonomy" id="343691"/>
    <lineage>
        <taxon>Eukaryota</taxon>
        <taxon>Metazoa</taxon>
        <taxon>Ecdysozoa</taxon>
        <taxon>Arthropoda</taxon>
        <taxon>Hexapoda</taxon>
        <taxon>Insecta</taxon>
        <taxon>Pterygota</taxon>
        <taxon>Neoptera</taxon>
        <taxon>Endopterygota</taxon>
        <taxon>Diptera</taxon>
        <taxon>Brachycera</taxon>
        <taxon>Stratiomyomorpha</taxon>
        <taxon>Stratiomyidae</taxon>
        <taxon>Hermetiinae</taxon>
        <taxon>Hermetia</taxon>
    </lineage>
</organism>
<reference evidence="3 4" key="1">
    <citation type="submission" date="2020-11" db="EMBL/GenBank/DDBJ databases">
        <authorList>
            <person name="Wallbank WR R."/>
            <person name="Pardo Diaz C."/>
            <person name="Kozak K."/>
            <person name="Martin S."/>
            <person name="Jiggins C."/>
            <person name="Moest M."/>
            <person name="Warren A I."/>
            <person name="Generalovic N T."/>
            <person name="Byers J.R.P. K."/>
            <person name="Montejo-Kovacevich G."/>
            <person name="Yen C E."/>
        </authorList>
    </citation>
    <scope>NUCLEOTIDE SEQUENCE [LARGE SCALE GENOMIC DNA]</scope>
</reference>
<feature type="chain" id="PRO_5031309274" evidence="2">
    <location>
        <begin position="22"/>
        <end position="203"/>
    </location>
</feature>
<keyword evidence="1" id="KW-0812">Transmembrane</keyword>
<dbReference type="Proteomes" id="UP000594454">
    <property type="component" value="Chromosome 6"/>
</dbReference>
<evidence type="ECO:0000313" key="4">
    <source>
        <dbReference type="Proteomes" id="UP000594454"/>
    </source>
</evidence>